<proteinExistence type="inferred from homology"/>
<dbReference type="FunFam" id="3.40.50.1860:FF:000002">
    <property type="entry name" value="Glutamate racemase"/>
    <property type="match status" value="1"/>
</dbReference>
<keyword evidence="5 8" id="KW-0413">Isomerase</keyword>
<feature type="binding site" evidence="8">
    <location>
        <begin position="71"/>
        <end position="72"/>
    </location>
    <ligand>
        <name>substrate</name>
    </ligand>
</feature>
<dbReference type="KEGG" id="lgo:JCM16774_0226"/>
<feature type="active site" description="Proton donor/acceptor" evidence="8">
    <location>
        <position position="180"/>
    </location>
</feature>
<organism evidence="9 10">
    <name type="scientific">Pseudoleptotrichia goodfellowii</name>
    <dbReference type="NCBI Taxonomy" id="157692"/>
    <lineage>
        <taxon>Bacteria</taxon>
        <taxon>Fusobacteriati</taxon>
        <taxon>Fusobacteriota</taxon>
        <taxon>Fusobacteriia</taxon>
        <taxon>Fusobacteriales</taxon>
        <taxon>Leptotrichiaceae</taxon>
        <taxon>Pseudoleptotrichia</taxon>
    </lineage>
</organism>
<dbReference type="PROSITE" id="PS00923">
    <property type="entry name" value="ASP_GLU_RACEMASE_1"/>
    <property type="match status" value="1"/>
</dbReference>
<comment type="function">
    <text evidence="8">Provides the (R)-glutamate required for cell wall biosynthesis.</text>
</comment>
<gene>
    <name evidence="8" type="primary">murI</name>
    <name evidence="9" type="ORF">JCM16774_0226</name>
</gene>
<dbReference type="Pfam" id="PF01177">
    <property type="entry name" value="Asp_Glu_race"/>
    <property type="match status" value="1"/>
</dbReference>
<evidence type="ECO:0000256" key="5">
    <source>
        <dbReference type="ARBA" id="ARBA00023235"/>
    </source>
</evidence>
<dbReference type="InterPro" id="IPR004391">
    <property type="entry name" value="Glu_race"/>
</dbReference>
<dbReference type="GO" id="GO:0071555">
    <property type="term" value="P:cell wall organization"/>
    <property type="evidence" value="ECO:0007669"/>
    <property type="project" value="UniProtKB-KW"/>
</dbReference>
<dbReference type="UniPathway" id="UPA00219"/>
<evidence type="ECO:0000256" key="2">
    <source>
        <dbReference type="ARBA" id="ARBA00013090"/>
    </source>
</evidence>
<dbReference type="EC" id="5.1.1.3" evidence="2 8"/>
<dbReference type="InterPro" id="IPR001920">
    <property type="entry name" value="Asp/Glu_race"/>
</dbReference>
<name>A0A510J7T6_9FUSO</name>
<evidence type="ECO:0000256" key="8">
    <source>
        <dbReference type="HAMAP-Rule" id="MF_00258"/>
    </source>
</evidence>
<feature type="active site" description="Proton donor/acceptor" evidence="8">
    <location>
        <position position="70"/>
    </location>
</feature>
<evidence type="ECO:0000256" key="1">
    <source>
        <dbReference type="ARBA" id="ARBA00001602"/>
    </source>
</evidence>
<dbReference type="PROSITE" id="PS00924">
    <property type="entry name" value="ASP_GLU_RACEMASE_2"/>
    <property type="match status" value="1"/>
</dbReference>
<comment type="pathway">
    <text evidence="8">Cell wall biogenesis; peptidoglycan biosynthesis.</text>
</comment>
<dbReference type="RefSeq" id="WP_026736925.1">
    <property type="nucleotide sequence ID" value="NZ_AP019822.1"/>
</dbReference>
<evidence type="ECO:0000256" key="6">
    <source>
        <dbReference type="ARBA" id="ARBA00023316"/>
    </source>
</evidence>
<dbReference type="Proteomes" id="UP000321606">
    <property type="component" value="Chromosome"/>
</dbReference>
<feature type="binding site" evidence="8">
    <location>
        <begin position="7"/>
        <end position="8"/>
    </location>
    <ligand>
        <name>substrate</name>
    </ligand>
</feature>
<evidence type="ECO:0000256" key="3">
    <source>
        <dbReference type="ARBA" id="ARBA00022960"/>
    </source>
</evidence>
<dbReference type="Gene3D" id="3.40.50.1860">
    <property type="match status" value="2"/>
</dbReference>
<keyword evidence="3 8" id="KW-0133">Cell shape</keyword>
<reference evidence="9 10" key="1">
    <citation type="submission" date="2019-07" db="EMBL/GenBank/DDBJ databases">
        <title>Complete Genome Sequence of Leptotrichia goodfellowii Strain JCM 16774.</title>
        <authorList>
            <person name="Watanabe S."/>
            <person name="Cui L."/>
        </authorList>
    </citation>
    <scope>NUCLEOTIDE SEQUENCE [LARGE SCALE GENOMIC DNA]</scope>
    <source>
        <strain evidence="9 10">JCM16774</strain>
    </source>
</reference>
<accession>A0A510J7T6</accession>
<dbReference type="PANTHER" id="PTHR21198">
    <property type="entry name" value="GLUTAMATE RACEMASE"/>
    <property type="match status" value="1"/>
</dbReference>
<dbReference type="GO" id="GO:0008360">
    <property type="term" value="P:regulation of cell shape"/>
    <property type="evidence" value="ECO:0007669"/>
    <property type="project" value="UniProtKB-KW"/>
</dbReference>
<dbReference type="OrthoDB" id="9801055at2"/>
<comment type="similarity">
    <text evidence="8">Belongs to the aspartate/glutamate racemases family.</text>
</comment>
<evidence type="ECO:0000313" key="10">
    <source>
        <dbReference type="Proteomes" id="UP000321606"/>
    </source>
</evidence>
<sequence>MSIGIFDSGVGGLTVLKEIRKVLPNEKIHYLGDTARVPYGEKTKELIVRYSKQITEFLLEQNVDAIVVACNTATSLALEELKETFRVPIIGVVDAGVKTALYTTKNNRIGVIGTKATINSKKYETEIKNKNSAIEVYSKSCPLFVPVIEEGITKGEIVDLVVKMYLEEFKEKIDSLILGCTHYPLLKETIKNLYPNIEIVDPAKETAEDLKKILTDNNLMKNDGEKGKEVRYYVTDGQEKFKEIGTMFLDENIDYVELIKL</sequence>
<dbReference type="InterPro" id="IPR018187">
    <property type="entry name" value="Asp/Glu_racemase_AS_1"/>
</dbReference>
<protein>
    <recommendedName>
        <fullName evidence="7 8">Glutamate racemase</fullName>
        <ecNumber evidence="2 8">5.1.1.3</ecNumber>
    </recommendedName>
</protein>
<dbReference type="SUPFAM" id="SSF53681">
    <property type="entry name" value="Aspartate/glutamate racemase"/>
    <property type="match status" value="2"/>
</dbReference>
<evidence type="ECO:0000313" key="9">
    <source>
        <dbReference type="EMBL" id="BBM35319.1"/>
    </source>
</evidence>
<evidence type="ECO:0000256" key="7">
    <source>
        <dbReference type="ARBA" id="ARBA00070053"/>
    </source>
</evidence>
<feature type="binding site" evidence="8">
    <location>
        <begin position="181"/>
        <end position="182"/>
    </location>
    <ligand>
        <name>substrate</name>
    </ligand>
</feature>
<evidence type="ECO:0000256" key="4">
    <source>
        <dbReference type="ARBA" id="ARBA00022984"/>
    </source>
</evidence>
<dbReference type="GO" id="GO:0009252">
    <property type="term" value="P:peptidoglycan biosynthetic process"/>
    <property type="evidence" value="ECO:0007669"/>
    <property type="project" value="UniProtKB-UniRule"/>
</dbReference>
<dbReference type="STRING" id="714315.GCA_000516535_00241"/>
<dbReference type="GO" id="GO:0008881">
    <property type="term" value="F:glutamate racemase activity"/>
    <property type="evidence" value="ECO:0007669"/>
    <property type="project" value="UniProtKB-UniRule"/>
</dbReference>
<feature type="binding site" evidence="8">
    <location>
        <begin position="39"/>
        <end position="40"/>
    </location>
    <ligand>
        <name>substrate</name>
    </ligand>
</feature>
<dbReference type="EMBL" id="AP019822">
    <property type="protein sequence ID" value="BBM35319.1"/>
    <property type="molecule type" value="Genomic_DNA"/>
</dbReference>
<dbReference type="InterPro" id="IPR033134">
    <property type="entry name" value="Asp/Glu_racemase_AS_2"/>
</dbReference>
<dbReference type="HAMAP" id="MF_00258">
    <property type="entry name" value="Glu_racemase"/>
    <property type="match status" value="1"/>
</dbReference>
<dbReference type="PANTHER" id="PTHR21198:SF2">
    <property type="entry name" value="GLUTAMATE RACEMASE"/>
    <property type="match status" value="1"/>
</dbReference>
<keyword evidence="4 8" id="KW-0573">Peptidoglycan synthesis</keyword>
<keyword evidence="6 8" id="KW-0961">Cell wall biogenesis/degradation</keyword>
<comment type="catalytic activity">
    <reaction evidence="1 8">
        <text>L-glutamate = D-glutamate</text>
        <dbReference type="Rhea" id="RHEA:12813"/>
        <dbReference type="ChEBI" id="CHEBI:29985"/>
        <dbReference type="ChEBI" id="CHEBI:29986"/>
        <dbReference type="EC" id="5.1.1.3"/>
    </reaction>
</comment>
<dbReference type="InterPro" id="IPR015942">
    <property type="entry name" value="Asp/Glu/hydantoin_racemase"/>
</dbReference>
<dbReference type="AlphaFoldDB" id="A0A510J7T6"/>
<dbReference type="NCBIfam" id="TIGR00067">
    <property type="entry name" value="glut_race"/>
    <property type="match status" value="1"/>
</dbReference>